<name>A0ABW9JF90_9SPHI</name>
<comment type="caution">
    <text evidence="1">The sequence shown here is derived from an EMBL/GenBank/DDBJ whole genome shotgun (WGS) entry which is preliminary data.</text>
</comment>
<evidence type="ECO:0000313" key="1">
    <source>
        <dbReference type="EMBL" id="MFN0291064.1"/>
    </source>
</evidence>
<accession>A0ABW9JF90</accession>
<gene>
    <name evidence="1" type="ORF">E5L68_006655</name>
</gene>
<dbReference type="EMBL" id="SRMP02000008">
    <property type="protein sequence ID" value="MFN0291064.1"/>
    <property type="molecule type" value="Genomic_DNA"/>
</dbReference>
<keyword evidence="2" id="KW-1185">Reference proteome</keyword>
<sequence length="135" mass="15798">MVTTPSATILWDLLEREANVEQVIDLLNREIDLDSWKKNYLNLYERWLEHDDGAIYDVKNAINMDMINALIKFNLNNKGTSIYLWFDIDRDKDPNYKWVKCPLTGSKLVDLKMKVHKNNSKISPQAPLIFPDVTD</sequence>
<organism evidence="1 2">
    <name type="scientific">Pedobacter helvus</name>
    <dbReference type="NCBI Taxonomy" id="2563444"/>
    <lineage>
        <taxon>Bacteria</taxon>
        <taxon>Pseudomonadati</taxon>
        <taxon>Bacteroidota</taxon>
        <taxon>Sphingobacteriia</taxon>
        <taxon>Sphingobacteriales</taxon>
        <taxon>Sphingobacteriaceae</taxon>
        <taxon>Pedobacter</taxon>
    </lineage>
</organism>
<proteinExistence type="predicted"/>
<reference evidence="1 2" key="1">
    <citation type="submission" date="2024-12" db="EMBL/GenBank/DDBJ databases">
        <authorList>
            <person name="Hu S."/>
        </authorList>
    </citation>
    <scope>NUCLEOTIDE SEQUENCE [LARGE SCALE GENOMIC DNA]</scope>
    <source>
        <strain evidence="1 2">P-25</strain>
    </source>
</reference>
<evidence type="ECO:0000313" key="2">
    <source>
        <dbReference type="Proteomes" id="UP001517367"/>
    </source>
</evidence>
<dbReference type="Proteomes" id="UP001517367">
    <property type="component" value="Unassembled WGS sequence"/>
</dbReference>
<protein>
    <submittedName>
        <fullName evidence="1">Uncharacterized protein</fullName>
    </submittedName>
</protein>